<evidence type="ECO:0000313" key="2">
    <source>
        <dbReference type="Proteomes" id="UP001301871"/>
    </source>
</evidence>
<protein>
    <recommendedName>
        <fullName evidence="3">Internal virion protein</fullName>
    </recommendedName>
</protein>
<organism evidence="1 2">
    <name type="scientific">Roseobacter phage CRP-804</name>
    <dbReference type="NCBI Taxonomy" id="3072850"/>
    <lineage>
        <taxon>Viruses</taxon>
        <taxon>Duplodnaviria</taxon>
        <taxon>Heunggongvirae</taxon>
        <taxon>Uroviricota</taxon>
        <taxon>Caudoviricetes</taxon>
        <taxon>Autographivirales</taxon>
        <taxon>Autographivirales incertae sedis</taxon>
        <taxon>Triteiavirus</taxon>
        <taxon>Triteiavirus CRP804</taxon>
    </lineage>
</organism>
<proteinExistence type="predicted"/>
<sequence>MAPRNNRLNPDIPTRGTAQNLVQVLDTYYRPARDVMGERAIAEGFNSISNFLGKQAAVEKEQELKEITMQAQRDAMAGLDPDEEFSQIRKGLLFRSQSRAYNQAYNETMGTQAAIEFRDNLALEYEQSGLDRNTDPQAFREWMNERVNTFLTENADNEYFVAGAMPYMQQTISNMSSAHTSNITRTMEENRIAAMRRQADDIAMRYYRGEISNEELVAQLQGVGTAYYETGENGSRVRLELMSSLLDVANATNSTEILDIIGGAFSEGSLQLTPSQLAALDDARDSITRDIEYRRGLAAQAEERVFQQQERSVTDAVTDFYLNPENLAVSPEVFISGNSDMAEMIRNSPRSRELLDAVRTAHQSVTNVTNSLSPEAELMNNVMITDAFRNGEIQTAGDIVSYLQEQRANGVGFSENNISHAFSELSTYNDPEGVYGTEAYKNFSRITERGVITALVAEPQFSFQGDTTDAQSLAVQGIYRQFEAERLAALPIQSRRDPRAIREALDQAAQDTHDYYRQTDPEFYNERQDQYAREVASGSIPDFSNPQFERSIADANAAFDAAVEEGSAILFPEGNTPAPEVVDPIPAEQDTSQVDPIEPEVPEIDYREYASVFADFQDYLNDLPRGDRLEINDRYVEWFDALSESQQQAIADQYRRSTGSDRFTARMVRDRIRGRGYYTDWNIRELADRAFNAEIYLPDPSDFLSLD</sequence>
<keyword evidence="2" id="KW-1185">Reference proteome</keyword>
<reference evidence="1 2" key="1">
    <citation type="submission" date="2023-08" db="EMBL/GenBank/DDBJ databases">
        <authorList>
            <person name="Du S."/>
            <person name="Wu Z."/>
            <person name="Wu Y."/>
            <person name="Yang M."/>
            <person name="Shao J."/>
            <person name="Liu H."/>
            <person name="Zhao Y."/>
            <person name="Zhang Z."/>
        </authorList>
    </citation>
    <scope>NUCLEOTIDE SEQUENCE [LARGE SCALE GENOMIC DNA]</scope>
</reference>
<name>A0AAX3ZWN7_9CAUD</name>
<dbReference type="EMBL" id="OR420734">
    <property type="protein sequence ID" value="WMM94911.1"/>
    <property type="molecule type" value="Genomic_DNA"/>
</dbReference>
<evidence type="ECO:0000313" key="1">
    <source>
        <dbReference type="EMBL" id="WMM94911.1"/>
    </source>
</evidence>
<accession>A0AAX3ZWN7</accession>
<dbReference type="Proteomes" id="UP001301871">
    <property type="component" value="Segment"/>
</dbReference>
<gene>
    <name evidence="1" type="ORF">CRP804_gp33</name>
</gene>
<evidence type="ECO:0008006" key="3">
    <source>
        <dbReference type="Google" id="ProtNLM"/>
    </source>
</evidence>